<keyword evidence="3 5" id="KW-1133">Transmembrane helix</keyword>
<sequence>MSRLARIRAEAAGAMRTFLRRRTAVFFTFFFPVVLIVIFAGLVRTQGGGGAGLFSEPTGYYLPAYLATVVLFTPLSRVGSEVARHREDNRFEKLSTTPLTRAEWLAAHALVNVALIVAASLLLVVALLLTGASFEFSPWLAFFVPVSSVLFCGVGAILGSLAEGQDGAIAASNGIALPLLFLSETFVQPALFPEWFRPLLDVSPLVYFSRGVRAATFPEAIEAAGSSGVVATNAAVTLGLAVVAFTVGAALIPWTE</sequence>
<feature type="domain" description="ABC transmembrane type-2" evidence="6">
    <location>
        <begin position="23"/>
        <end position="255"/>
    </location>
</feature>
<evidence type="ECO:0000313" key="8">
    <source>
        <dbReference type="Proteomes" id="UP000198518"/>
    </source>
</evidence>
<dbReference type="PANTHER" id="PTHR43229:SF6">
    <property type="entry name" value="ABC-TYPE MULTIDRUG TRANSPORT SYSTEM, PERMEASE COMPONENT"/>
    <property type="match status" value="1"/>
</dbReference>
<evidence type="ECO:0000313" key="7">
    <source>
        <dbReference type="EMBL" id="SEV99780.1"/>
    </source>
</evidence>
<dbReference type="Proteomes" id="UP000198518">
    <property type="component" value="Unassembled WGS sequence"/>
</dbReference>
<organism evidence="7 8">
    <name type="scientific">Halobacterium jilantaiense</name>
    <dbReference type="NCBI Taxonomy" id="355548"/>
    <lineage>
        <taxon>Archaea</taxon>
        <taxon>Methanobacteriati</taxon>
        <taxon>Methanobacteriota</taxon>
        <taxon>Stenosarchaea group</taxon>
        <taxon>Halobacteria</taxon>
        <taxon>Halobacteriales</taxon>
        <taxon>Halobacteriaceae</taxon>
        <taxon>Halobacterium</taxon>
    </lineage>
</organism>
<dbReference type="GO" id="GO:0140359">
    <property type="term" value="F:ABC-type transporter activity"/>
    <property type="evidence" value="ECO:0007669"/>
    <property type="project" value="InterPro"/>
</dbReference>
<keyword evidence="4 5" id="KW-0472">Membrane</keyword>
<dbReference type="InterPro" id="IPR000412">
    <property type="entry name" value="ABC_2_transport"/>
</dbReference>
<proteinExistence type="predicted"/>
<dbReference type="Pfam" id="PF01061">
    <property type="entry name" value="ABC2_membrane"/>
    <property type="match status" value="1"/>
</dbReference>
<dbReference type="InterPro" id="IPR047817">
    <property type="entry name" value="ABC2_TM_bact-type"/>
</dbReference>
<dbReference type="OrthoDB" id="203821at2157"/>
<feature type="transmembrane region" description="Helical" evidence="5">
    <location>
        <begin position="63"/>
        <end position="83"/>
    </location>
</feature>
<keyword evidence="2 5" id="KW-0812">Transmembrane</keyword>
<dbReference type="PANTHER" id="PTHR43229">
    <property type="entry name" value="NODULATION PROTEIN J"/>
    <property type="match status" value="1"/>
</dbReference>
<feature type="transmembrane region" description="Helical" evidence="5">
    <location>
        <begin position="104"/>
        <end position="128"/>
    </location>
</feature>
<feature type="transmembrane region" description="Helical" evidence="5">
    <location>
        <begin position="234"/>
        <end position="254"/>
    </location>
</feature>
<comment type="subcellular location">
    <subcellularLocation>
        <location evidence="1">Membrane</location>
        <topology evidence="1">Multi-pass membrane protein</topology>
    </subcellularLocation>
</comment>
<protein>
    <submittedName>
        <fullName evidence="7">ABC-2 type transport system permease protein</fullName>
    </submittedName>
</protein>
<dbReference type="AlphaFoldDB" id="A0A1I0NEW6"/>
<dbReference type="RefSeq" id="WP_089668103.1">
    <property type="nucleotide sequence ID" value="NZ_FOJA01000001.1"/>
</dbReference>
<evidence type="ECO:0000256" key="2">
    <source>
        <dbReference type="ARBA" id="ARBA00022692"/>
    </source>
</evidence>
<dbReference type="GO" id="GO:0043190">
    <property type="term" value="C:ATP-binding cassette (ABC) transporter complex"/>
    <property type="evidence" value="ECO:0007669"/>
    <property type="project" value="InterPro"/>
</dbReference>
<evidence type="ECO:0000256" key="3">
    <source>
        <dbReference type="ARBA" id="ARBA00022989"/>
    </source>
</evidence>
<dbReference type="InterPro" id="IPR051784">
    <property type="entry name" value="Nod_factor_ABC_transporter"/>
</dbReference>
<keyword evidence="8" id="KW-1185">Reference proteome</keyword>
<evidence type="ECO:0000259" key="6">
    <source>
        <dbReference type="PROSITE" id="PS51012"/>
    </source>
</evidence>
<evidence type="ECO:0000256" key="1">
    <source>
        <dbReference type="ARBA" id="ARBA00004141"/>
    </source>
</evidence>
<dbReference type="STRING" id="355548.SAMN04487945_0816"/>
<feature type="transmembrane region" description="Helical" evidence="5">
    <location>
        <begin position="174"/>
        <end position="192"/>
    </location>
</feature>
<dbReference type="PIRSF" id="PIRSF006648">
    <property type="entry name" value="DrrB"/>
    <property type="match status" value="1"/>
</dbReference>
<dbReference type="PROSITE" id="PS51012">
    <property type="entry name" value="ABC_TM2"/>
    <property type="match status" value="1"/>
</dbReference>
<dbReference type="EMBL" id="FOJA01000001">
    <property type="protein sequence ID" value="SEV99780.1"/>
    <property type="molecule type" value="Genomic_DNA"/>
</dbReference>
<evidence type="ECO:0000256" key="5">
    <source>
        <dbReference type="SAM" id="Phobius"/>
    </source>
</evidence>
<accession>A0A1I0NEW6</accession>
<reference evidence="7 8" key="1">
    <citation type="submission" date="2016-10" db="EMBL/GenBank/DDBJ databases">
        <authorList>
            <person name="de Groot N.N."/>
        </authorList>
    </citation>
    <scope>NUCLEOTIDE SEQUENCE [LARGE SCALE GENOMIC DNA]</scope>
    <source>
        <strain evidence="7 8">CGMCC 1.5337</strain>
    </source>
</reference>
<name>A0A1I0NEW6_9EURY</name>
<evidence type="ECO:0000256" key="4">
    <source>
        <dbReference type="ARBA" id="ARBA00023136"/>
    </source>
</evidence>
<feature type="transmembrane region" description="Helical" evidence="5">
    <location>
        <begin position="140"/>
        <end position="162"/>
    </location>
</feature>
<dbReference type="InterPro" id="IPR013525">
    <property type="entry name" value="ABC2_TM"/>
</dbReference>
<gene>
    <name evidence="7" type="ORF">SAMN04487945_0816</name>
</gene>
<feature type="transmembrane region" description="Helical" evidence="5">
    <location>
        <begin position="24"/>
        <end position="43"/>
    </location>
</feature>